<dbReference type="InterPro" id="IPR012902">
    <property type="entry name" value="N_methyl_site"/>
</dbReference>
<dbReference type="NCBIfam" id="TIGR02532">
    <property type="entry name" value="IV_pilin_GFxxxE"/>
    <property type="match status" value="1"/>
</dbReference>
<accession>D7DME1</accession>
<evidence type="ECO:0000256" key="2">
    <source>
        <dbReference type="SAM" id="MobiDB-lite"/>
    </source>
</evidence>
<evidence type="ECO:0000313" key="4">
    <source>
        <dbReference type="EMBL" id="ADI28852.1"/>
    </source>
</evidence>
<keyword evidence="3" id="KW-0472">Membrane</keyword>
<keyword evidence="3" id="KW-1133">Transmembrane helix</keyword>
<proteinExistence type="predicted"/>
<dbReference type="STRING" id="666681.M301_0468"/>
<dbReference type="GO" id="GO:0015628">
    <property type="term" value="P:protein secretion by the type II secretion system"/>
    <property type="evidence" value="ECO:0007669"/>
    <property type="project" value="InterPro"/>
</dbReference>
<dbReference type="RefSeq" id="WP_013147168.1">
    <property type="nucleotide sequence ID" value="NC_014207.1"/>
</dbReference>
<feature type="region of interest" description="Disordered" evidence="2">
    <location>
        <begin position="103"/>
        <end position="135"/>
    </location>
</feature>
<dbReference type="SUPFAM" id="SSF54523">
    <property type="entry name" value="Pili subunits"/>
    <property type="match status" value="1"/>
</dbReference>
<dbReference type="KEGG" id="meh:M301_0468"/>
<dbReference type="GO" id="GO:0015627">
    <property type="term" value="C:type II protein secretion system complex"/>
    <property type="evidence" value="ECO:0007669"/>
    <property type="project" value="InterPro"/>
</dbReference>
<dbReference type="PANTHER" id="PTHR30093">
    <property type="entry name" value="GENERAL SECRETION PATHWAY PROTEIN G"/>
    <property type="match status" value="1"/>
</dbReference>
<evidence type="ECO:0000256" key="3">
    <source>
        <dbReference type="SAM" id="Phobius"/>
    </source>
</evidence>
<dbReference type="PROSITE" id="PS00409">
    <property type="entry name" value="PROKAR_NTER_METHYL"/>
    <property type="match status" value="1"/>
</dbReference>
<evidence type="ECO:0000256" key="1">
    <source>
        <dbReference type="ARBA" id="ARBA00022481"/>
    </source>
</evidence>
<feature type="transmembrane region" description="Helical" evidence="3">
    <location>
        <begin position="20"/>
        <end position="39"/>
    </location>
</feature>
<keyword evidence="3" id="KW-0812">Transmembrane</keyword>
<keyword evidence="1" id="KW-0488">Methylation</keyword>
<evidence type="ECO:0000313" key="5">
    <source>
        <dbReference type="Proteomes" id="UP000000383"/>
    </source>
</evidence>
<dbReference type="eggNOG" id="COG2165">
    <property type="taxonomic scope" value="Bacteria"/>
</dbReference>
<dbReference type="InterPro" id="IPR045584">
    <property type="entry name" value="Pilin-like"/>
</dbReference>
<protein>
    <submittedName>
        <fullName evidence="4">Type II secretion system protein G</fullName>
    </submittedName>
</protein>
<dbReference type="AlphaFoldDB" id="D7DME1"/>
<gene>
    <name evidence="4" type="ordered locus">M301_0468</name>
</gene>
<dbReference type="InterPro" id="IPR000983">
    <property type="entry name" value="Bac_GSPG_pilin"/>
</dbReference>
<dbReference type="PANTHER" id="PTHR30093:SF47">
    <property type="entry name" value="TYPE IV PILUS NON-CORE MINOR PILIN PILE"/>
    <property type="match status" value="1"/>
</dbReference>
<dbReference type="Gene3D" id="3.30.700.10">
    <property type="entry name" value="Glycoprotein, Type 4 Pilin"/>
    <property type="match status" value="1"/>
</dbReference>
<name>D7DME1_METV0</name>
<dbReference type="EMBL" id="CP002056">
    <property type="protein sequence ID" value="ADI28852.1"/>
    <property type="molecule type" value="Genomic_DNA"/>
</dbReference>
<dbReference type="Pfam" id="PF07963">
    <property type="entry name" value="N_methyl"/>
    <property type="match status" value="1"/>
</dbReference>
<dbReference type="OrthoDB" id="9795612at2"/>
<dbReference type="PRINTS" id="PR00813">
    <property type="entry name" value="BCTERIALGSPG"/>
</dbReference>
<reference evidence="4 5" key="2">
    <citation type="journal article" date="2011" name="J. Bacteriol.">
        <title>Genomes of three methylotrophs from a single niche uncover genetic and metabolic divergence of Methylophilaceae.</title>
        <authorList>
            <person name="Lapidus A."/>
            <person name="Clum A."/>
            <person name="Labutti K."/>
            <person name="Kaluzhnaya M.G."/>
            <person name="Lim S."/>
            <person name="Beck D.A."/>
            <person name="Glavina Del Rio T."/>
            <person name="Nolan M."/>
            <person name="Mavromatis K."/>
            <person name="Huntemann M."/>
            <person name="Lucas S."/>
            <person name="Lidstrom M.E."/>
            <person name="Ivanova N."/>
            <person name="Chistoserdova L."/>
        </authorList>
    </citation>
    <scope>NUCLEOTIDE SEQUENCE [LARGE SCALE GENOMIC DNA]</scope>
    <source>
        <strain evidence="4 5">301</strain>
    </source>
</reference>
<sequence length="135" mass="15115">MTSVDKLIVANRQSRGGFTLIELLVVMTIISLLLTLATPRYFGSVQRSKEAVLKQDLAQIRETLDKYYGDVGKYPDTLDDLVVRKYLRSIPSDPITESNLTWQIVPPEDPDKGEVYDVHSGAEGNGADGLPYKEW</sequence>
<organism evidence="4 5">
    <name type="scientific">Methylotenera versatilis (strain 301)</name>
    <dbReference type="NCBI Taxonomy" id="666681"/>
    <lineage>
        <taxon>Bacteria</taxon>
        <taxon>Pseudomonadati</taxon>
        <taxon>Pseudomonadota</taxon>
        <taxon>Betaproteobacteria</taxon>
        <taxon>Nitrosomonadales</taxon>
        <taxon>Methylophilaceae</taxon>
        <taxon>Methylotenera</taxon>
    </lineage>
</organism>
<reference evidence="5" key="1">
    <citation type="submission" date="2010-05" db="EMBL/GenBank/DDBJ databases">
        <title>Complete sequence of Methylotenera sp. 301.</title>
        <authorList>
            <person name="Lucas S."/>
            <person name="Copeland A."/>
            <person name="Lapidus A."/>
            <person name="Cheng J.-F."/>
            <person name="Bruce D."/>
            <person name="Goodwin L."/>
            <person name="Pitluck S."/>
            <person name="Clum A."/>
            <person name="Land M."/>
            <person name="Hauser L."/>
            <person name="Kyrpides N."/>
            <person name="Ivanova N."/>
            <person name="Chistoservova L."/>
            <person name="Kalyuzhnaya M."/>
            <person name="Woyke T."/>
        </authorList>
    </citation>
    <scope>NUCLEOTIDE SEQUENCE [LARGE SCALE GENOMIC DNA]</scope>
    <source>
        <strain evidence="5">301</strain>
    </source>
</reference>
<dbReference type="Proteomes" id="UP000000383">
    <property type="component" value="Chromosome"/>
</dbReference>
<dbReference type="HOGENOM" id="CLU_091705_7_2_4"/>
<keyword evidence="5" id="KW-1185">Reference proteome</keyword>